<evidence type="ECO:0000313" key="2">
    <source>
        <dbReference type="EMBL" id="RQM10971.1"/>
    </source>
</evidence>
<keyword evidence="1" id="KW-1133">Transmembrane helix</keyword>
<dbReference type="AlphaFoldDB" id="A0A3R7XD95"/>
<dbReference type="EMBL" id="QKXF01000498">
    <property type="protein sequence ID" value="RQM10971.1"/>
    <property type="molecule type" value="Genomic_DNA"/>
</dbReference>
<evidence type="ECO:0000256" key="1">
    <source>
        <dbReference type="SAM" id="Phobius"/>
    </source>
</evidence>
<reference evidence="2 3" key="1">
    <citation type="submission" date="2018-06" db="EMBL/GenBank/DDBJ databases">
        <title>Comparative genomics of downy mildews reveals potential adaptations to biotrophy.</title>
        <authorList>
            <person name="Fletcher K."/>
            <person name="Klosterman S.J."/>
            <person name="Derevnina L."/>
            <person name="Martin F."/>
            <person name="Koike S."/>
            <person name="Reyes Chin-Wo S."/>
            <person name="Mou B."/>
            <person name="Michelmore R."/>
        </authorList>
    </citation>
    <scope>NUCLEOTIDE SEQUENCE [LARGE SCALE GENOMIC DNA]</scope>
    <source>
        <strain evidence="2 3">R13</strain>
    </source>
</reference>
<feature type="transmembrane region" description="Helical" evidence="1">
    <location>
        <begin position="45"/>
        <end position="70"/>
    </location>
</feature>
<dbReference type="Proteomes" id="UP000286097">
    <property type="component" value="Unassembled WGS sequence"/>
</dbReference>
<accession>A0A3R7XD95</accession>
<protein>
    <submittedName>
        <fullName evidence="2">Uncharacterized protein</fullName>
    </submittedName>
</protein>
<organism evidence="2 3">
    <name type="scientific">Peronospora effusa</name>
    <dbReference type="NCBI Taxonomy" id="542832"/>
    <lineage>
        <taxon>Eukaryota</taxon>
        <taxon>Sar</taxon>
        <taxon>Stramenopiles</taxon>
        <taxon>Oomycota</taxon>
        <taxon>Peronosporomycetes</taxon>
        <taxon>Peronosporales</taxon>
        <taxon>Peronosporaceae</taxon>
        <taxon>Peronospora</taxon>
    </lineage>
</organism>
<keyword evidence="1" id="KW-0812">Transmembrane</keyword>
<comment type="caution">
    <text evidence="2">The sequence shown here is derived from an EMBL/GenBank/DDBJ whole genome shotgun (WGS) entry which is preliminary data.</text>
</comment>
<gene>
    <name evidence="2" type="ORF">DD237_004270</name>
</gene>
<sequence length="73" mass="8289">MIQRWALDTWVRAWCLPMNPIFTTALKDNSDGNSYYGKNNLLKQLAIYSAVGVVGTLIALVIMILPYPILYVR</sequence>
<name>A0A3R7XD95_9STRA</name>
<keyword evidence="1" id="KW-0472">Membrane</keyword>
<proteinExistence type="predicted"/>
<evidence type="ECO:0000313" key="3">
    <source>
        <dbReference type="Proteomes" id="UP000286097"/>
    </source>
</evidence>
<dbReference type="VEuPathDB" id="FungiDB:DD237_004270"/>